<reference evidence="1" key="1">
    <citation type="submission" date="2018-02" db="EMBL/GenBank/DDBJ databases">
        <title>Rhizophora mucronata_Transcriptome.</title>
        <authorList>
            <person name="Meera S.P."/>
            <person name="Sreeshan A."/>
            <person name="Augustine A."/>
        </authorList>
    </citation>
    <scope>NUCLEOTIDE SEQUENCE</scope>
    <source>
        <tissue evidence="1">Leaf</tissue>
    </source>
</reference>
<proteinExistence type="predicted"/>
<organism evidence="1">
    <name type="scientific">Rhizophora mucronata</name>
    <name type="common">Asiatic mangrove</name>
    <dbReference type="NCBI Taxonomy" id="61149"/>
    <lineage>
        <taxon>Eukaryota</taxon>
        <taxon>Viridiplantae</taxon>
        <taxon>Streptophyta</taxon>
        <taxon>Embryophyta</taxon>
        <taxon>Tracheophyta</taxon>
        <taxon>Spermatophyta</taxon>
        <taxon>Magnoliopsida</taxon>
        <taxon>eudicotyledons</taxon>
        <taxon>Gunneridae</taxon>
        <taxon>Pentapetalae</taxon>
        <taxon>rosids</taxon>
        <taxon>fabids</taxon>
        <taxon>Malpighiales</taxon>
        <taxon>Rhizophoraceae</taxon>
        <taxon>Rhizophora</taxon>
    </lineage>
</organism>
<accession>A0A2P2PT36</accession>
<dbReference type="AlphaFoldDB" id="A0A2P2PT36"/>
<name>A0A2P2PT36_RHIMU</name>
<sequence length="36" mass="4095">MKLCSQTHLFRSKPKSLTNILVENTTKEGTRAKVAY</sequence>
<dbReference type="EMBL" id="GGEC01077359">
    <property type="protein sequence ID" value="MBX57843.1"/>
    <property type="molecule type" value="Transcribed_RNA"/>
</dbReference>
<evidence type="ECO:0000313" key="1">
    <source>
        <dbReference type="EMBL" id="MBX57843.1"/>
    </source>
</evidence>
<protein>
    <submittedName>
        <fullName evidence="1">Uncharacterized protein</fullName>
    </submittedName>
</protein>